<protein>
    <submittedName>
        <fullName evidence="5">FAD binding domain-containing protein</fullName>
    </submittedName>
</protein>
<dbReference type="RefSeq" id="WP_210683175.1">
    <property type="nucleotide sequence ID" value="NZ_JAGMWN010000009.1"/>
</dbReference>
<proteinExistence type="predicted"/>
<dbReference type="InterPro" id="IPR036683">
    <property type="entry name" value="CO_DH_flav_C_dom_sf"/>
</dbReference>
<evidence type="ECO:0000313" key="5">
    <source>
        <dbReference type="EMBL" id="MBP5858583.1"/>
    </source>
</evidence>
<sequence length="291" mass="30846">MKPAPFRYHAPGAFDEALAMMGDLDNAKALAGGQSLMAMLNLRYAMPDHLVDLNGIEALRGISDGPDGIAIGAMTRQRVLERDSLLAMRAPIFAEALRHVGHLQTRNRGTIGGSLCHLDPAAELPVLAMLHDAVLRVRSAARGERSLDMAAFPAFYMTPSLEPDELLVGLSFMPWPEGTRHAFLEVARRHGDFAIVAVGCLVALDGKGAIDRAAIVLGGIGPAPIRLTAGEAMLRGERPGIELFRAVGAEAAGLEAMGDSAYSAGYRQHLAGVLVRRALQRACPSEAGVIS</sequence>
<dbReference type="InterPro" id="IPR016167">
    <property type="entry name" value="FAD-bd_PCMH_sub1"/>
</dbReference>
<evidence type="ECO:0000256" key="3">
    <source>
        <dbReference type="ARBA" id="ARBA00023002"/>
    </source>
</evidence>
<dbReference type="Pfam" id="PF03450">
    <property type="entry name" value="CO_deh_flav_C"/>
    <property type="match status" value="1"/>
</dbReference>
<dbReference type="InterPro" id="IPR005107">
    <property type="entry name" value="CO_DH_flav_C"/>
</dbReference>
<keyword evidence="1" id="KW-0285">Flavoprotein</keyword>
<comment type="caution">
    <text evidence="5">The sequence shown here is derived from an EMBL/GenBank/DDBJ whole genome shotgun (WGS) entry which is preliminary data.</text>
</comment>
<dbReference type="InterPro" id="IPR002346">
    <property type="entry name" value="Mopterin_DH_FAD-bd"/>
</dbReference>
<dbReference type="SUPFAM" id="SSF56176">
    <property type="entry name" value="FAD-binding/transporter-associated domain-like"/>
    <property type="match status" value="1"/>
</dbReference>
<feature type="domain" description="FAD-binding PCMH-type" evidence="4">
    <location>
        <begin position="1"/>
        <end position="177"/>
    </location>
</feature>
<dbReference type="Proteomes" id="UP000672602">
    <property type="component" value="Unassembled WGS sequence"/>
</dbReference>
<dbReference type="GO" id="GO:0016491">
    <property type="term" value="F:oxidoreductase activity"/>
    <property type="evidence" value="ECO:0007669"/>
    <property type="project" value="UniProtKB-KW"/>
</dbReference>
<dbReference type="InterPro" id="IPR051312">
    <property type="entry name" value="Diverse_Substr_Oxidored"/>
</dbReference>
<evidence type="ECO:0000313" key="6">
    <source>
        <dbReference type="Proteomes" id="UP000672602"/>
    </source>
</evidence>
<dbReference type="InterPro" id="IPR016169">
    <property type="entry name" value="FAD-bd_PCMH_sub2"/>
</dbReference>
<dbReference type="PROSITE" id="PS51387">
    <property type="entry name" value="FAD_PCMH"/>
    <property type="match status" value="1"/>
</dbReference>
<dbReference type="PANTHER" id="PTHR42659:SF2">
    <property type="entry name" value="XANTHINE DEHYDROGENASE SUBUNIT C-RELATED"/>
    <property type="match status" value="1"/>
</dbReference>
<dbReference type="SMART" id="SM01092">
    <property type="entry name" value="CO_deh_flav_C"/>
    <property type="match status" value="1"/>
</dbReference>
<reference evidence="5" key="1">
    <citation type="submission" date="2021-04" db="EMBL/GenBank/DDBJ databases">
        <authorList>
            <person name="Zhang D.-C."/>
        </authorList>
    </citation>
    <scope>NUCLEOTIDE SEQUENCE</scope>
    <source>
        <strain evidence="5">CGMCC 1.15697</strain>
    </source>
</reference>
<dbReference type="PANTHER" id="PTHR42659">
    <property type="entry name" value="XANTHINE DEHYDROGENASE SUBUNIT C-RELATED"/>
    <property type="match status" value="1"/>
</dbReference>
<dbReference type="InterPro" id="IPR016166">
    <property type="entry name" value="FAD-bd_PCMH"/>
</dbReference>
<organism evidence="5 6">
    <name type="scientific">Marivibrio halodurans</name>
    <dbReference type="NCBI Taxonomy" id="2039722"/>
    <lineage>
        <taxon>Bacteria</taxon>
        <taxon>Pseudomonadati</taxon>
        <taxon>Pseudomonadota</taxon>
        <taxon>Alphaproteobacteria</taxon>
        <taxon>Rhodospirillales</taxon>
        <taxon>Rhodospirillaceae</taxon>
        <taxon>Marivibrio</taxon>
    </lineage>
</organism>
<dbReference type="Gene3D" id="3.30.390.50">
    <property type="entry name" value="CO dehydrogenase flavoprotein, C-terminal domain"/>
    <property type="match status" value="1"/>
</dbReference>
<name>A0A8J7S4V5_9PROT</name>
<dbReference type="GO" id="GO:0071949">
    <property type="term" value="F:FAD binding"/>
    <property type="evidence" value="ECO:0007669"/>
    <property type="project" value="InterPro"/>
</dbReference>
<gene>
    <name evidence="5" type="ORF">KAJ83_16300</name>
</gene>
<keyword evidence="3" id="KW-0560">Oxidoreductase</keyword>
<dbReference type="Pfam" id="PF00941">
    <property type="entry name" value="FAD_binding_5"/>
    <property type="match status" value="1"/>
</dbReference>
<dbReference type="Gene3D" id="3.30.465.10">
    <property type="match status" value="1"/>
</dbReference>
<dbReference type="AlphaFoldDB" id="A0A8J7S4V5"/>
<dbReference type="SUPFAM" id="SSF55447">
    <property type="entry name" value="CO dehydrogenase flavoprotein C-terminal domain-like"/>
    <property type="match status" value="1"/>
</dbReference>
<dbReference type="InterPro" id="IPR036318">
    <property type="entry name" value="FAD-bd_PCMH-like_sf"/>
</dbReference>
<dbReference type="EMBL" id="JAGMWN010000009">
    <property type="protein sequence ID" value="MBP5858583.1"/>
    <property type="molecule type" value="Genomic_DNA"/>
</dbReference>
<keyword evidence="6" id="KW-1185">Reference proteome</keyword>
<evidence type="ECO:0000256" key="2">
    <source>
        <dbReference type="ARBA" id="ARBA00022827"/>
    </source>
</evidence>
<evidence type="ECO:0000256" key="1">
    <source>
        <dbReference type="ARBA" id="ARBA00022630"/>
    </source>
</evidence>
<dbReference type="Gene3D" id="3.30.43.10">
    <property type="entry name" value="Uridine Diphospho-n-acetylenolpyruvylglucosamine Reductase, domain 2"/>
    <property type="match status" value="1"/>
</dbReference>
<accession>A0A8J7S4V5</accession>
<keyword evidence="2" id="KW-0274">FAD</keyword>
<evidence type="ECO:0000259" key="4">
    <source>
        <dbReference type="PROSITE" id="PS51387"/>
    </source>
</evidence>